<dbReference type="Gene3D" id="2.60.40.740">
    <property type="match status" value="11"/>
</dbReference>
<evidence type="ECO:0000256" key="1">
    <source>
        <dbReference type="SAM" id="MobiDB-lite"/>
    </source>
</evidence>
<keyword evidence="4" id="KW-1185">Reference proteome</keyword>
<feature type="compositionally biased region" description="Polar residues" evidence="1">
    <location>
        <begin position="658"/>
        <end position="669"/>
    </location>
</feature>
<feature type="domain" description="DUF11" evidence="2">
    <location>
        <begin position="3974"/>
        <end position="4092"/>
    </location>
</feature>
<dbReference type="PANTHER" id="PTHR34819:SF3">
    <property type="entry name" value="CELL SURFACE PROTEIN"/>
    <property type="match status" value="1"/>
</dbReference>
<feature type="compositionally biased region" description="Acidic residues" evidence="1">
    <location>
        <begin position="3936"/>
        <end position="3945"/>
    </location>
</feature>
<dbReference type="InterPro" id="IPR047589">
    <property type="entry name" value="DUF11_rpt"/>
</dbReference>
<feature type="region of interest" description="Disordered" evidence="1">
    <location>
        <begin position="650"/>
        <end position="669"/>
    </location>
</feature>
<dbReference type="InterPro" id="IPR026466">
    <property type="entry name" value="Fim_isopep_form_D2_dom"/>
</dbReference>
<proteinExistence type="predicted"/>
<evidence type="ECO:0000259" key="2">
    <source>
        <dbReference type="Pfam" id="PF01345"/>
    </source>
</evidence>
<evidence type="ECO:0000313" key="4">
    <source>
        <dbReference type="Proteomes" id="UP000469421"/>
    </source>
</evidence>
<sequence>MSPSQHSTFGLGQFFASRSVKPSAGTSAASGHGQPSLGLLQVLFALFLAAFSTGALAASFSVSDFAVPGSDPLDVFSCELDGPGDLANNGQAFGPSDQLSIDRSCVIKNFTCDDPLNSTLNFASHVPGTLIIFENVCYGGNFACANVEGSAFVWAVNGSDFSSVKPGCQDLIIPVEKIEKSATDLADNPISSVSVGVPFRYTLDIPVLFDPVSGTIIPGYGSLNELGNIVITDDMTPGTLGVDLELLDITASWGPAGSPTGTTMTPGTDFTVTSSVGNPSTPGVLTIEILNPEPLAANNQIHIAIDVMLTDDPLNNIGKSFINVAEWTFSRLIDGTLYDPLPGENGVAELLSISRPDLQVEKTTTSTAVNFSDMPDYSIFVQNVGGAPAWNILVEDQIPLEMRDFDPTTALTVTMAGNLLDPSDYVLTYTTTGPNDGLLEIELLDSAGGLNANEILRIDYTSQLDQPGGSNEPANGVELTNVAAATFWANDISTNTNRVEYTGPRTDGTEGTADNQDSAFVTAALTGYYFEKTVSNVTSGISPAFAAIPGDRLRYRVRLFNLDQEIYNVSITDQLDATRFDISSAAVDPATCPTGATVCDFDPSGLLTVSGAIDVAPSSAQQSIAIEFEVDLLDTLADGDVASNQAQMTAEDDLANPVSASSDDPNVNGVVNQADPGSPASDPTNITIFAPGPLLKEGPVGLTEAPIGEIFEYSFTVPQTGVNAPLFDVQVQDALPTALVPTTMLATATIIDGTGTPTGTTYNLVVTDTGSGYLLSENVTGLDLGANERAQITLEVQVDNILANQDGVSFTNTATYTYARINGAAQSDPAGTESTTAAITIVEPVVTATKTAVNLDGNSPAQGGDTLEYTVTLSSNGTSTAFDTSIFDTLPVGVEYVPGSADILLGGVSTQVDPDVTAGVLTWGALNGDDSLDIPVGEDLVLTYEVVINSATTGDLINQVDVQWQSQDGAVDGERNGADAPDAAGLNNYFTSTASTVAYADNTAFAKMVQSDAWNDGGTLSTDLDGIVRVGDQLTYALTLGLREGLTEAVTVADALPSGLELVSFNYVNGPNITFTPVTEPAANARGALSWDLGDITNTPDADDTNDTLVIEVVAVVLANDADTLAQLDTQIVNNSAELNYTGAAAPLPSGDIPATVNQPVMSDLTKVDIAGGRTGTGTNADPYQVDLAADTMQFQLETCNNGDAPAYNLAISDTLATQFDEADLAAAPAVQLGAATLTAGADFTYTAPAARGGAFNIVLADSRPVDPDQCVTVNYSVGFYTDVTTTTPWSNNASLDGYWSLPATSGQQYAGTTAQVWMVNASNPQAPVKTITGQADGEVVIGESVTYTITIPADNIVRNNVVITDTLDPALVLDFADVNVGGANALFSSTGSGQNIELNVTDPVPAGANIEVTLVTHVANTVDTNAGVSFNNEATYTYDGLPTPLTSLPAGSLLIVEPLVALTKVADLTEVTAGDVINYTVTLTAAADPNNSDAFDLVLTDTLPAGLEYVPGSATVGGVATEPAVTGDPQLLTWPAMDMVEGASVVVAYQVLVRDTVAAGDALANLAEATWTSITGVDTNERTGADTDTGGVNDYYATDTTTVTVPDNTTLAKTRSTDTFNAADDNLRVGDRVLFELRIGLQEGTTNGLVLTDTLPTGLAFENMVSADFFGSVEAPVITPAAIPAQSGQVLTWNLGTQTNPADGNAANDFLVLVYEARVENLDTLSQTPTTQPLTNGATLDYTVASGPATQLTDSATVQVLQPDLAITKTVSAAGGDTIVVAGEVVTYTVAITNNGDAPAYDSVLQDTLPDGMRLAGITTDSIDVDGNARPTLAPTYNVLTGLAEWDFGTGAVGVYDIPVGSTLTVVYTVAVDPSVPPSQTLTNSALVTDYYSFDDSDAPAGVPADREDYGPSNTDMATVTTPGPLSLAKDALATEATIGETFTYRITVPETPTDTALFDVRILDDLTATGVDLTFVSANVVSGGAWTLTNSGTPTNLIIEDTASGIDIPANGQAVIDITVSVDNTTNNQAGDTATNTASYTFNSINDTALTQVAAPGGPNDTADPVTLVEPLLTITKTAANVTAGKAATDPAAGGDAIEYTVTVTNGGTATAFDTTVTDTLPTGMAFAGSVTAQINGTNVTGFNATPSQPGGGVLIWGGDNGDGSLDIPVGQSLVMTYQANVTDASIPSLQNSVLADWTSLDTGIAGERTGAGCPTITQPNDYCTAPATATVVTEDNNALSKTVVADSWDDAPLSTATDGILRVGDTVTYQLELILREGVTNAVVVSDTLPAGLVFDSVVAINGDTAAPYSAVAPFTHADIGAPAQSGQTLTWNIGNIDNAIDGNSANNSFIIQYRARAEVNNPATAAPSTVLTNDASFFYDGTTTLTDSVDVEVRQPVIVSVTKSEGGVRYPDSTSPRQVDIVNDVIPFTLEACNDAGSTAPAYSLQLVDTLAPELDHTSITTPVVTVNGASQIAGSDYTYTPPAGSGGDMVFDLVTAVNPGQCATVEYSIGFVDTTPANSLWVNSVIAASYWSLPAANGEQYAAVGPDEFWMTNASIDAVPVKALVSPATEATIGEQVVYTITVPASNAARPAMVVTDTLSDALVYEPAGTSVTVGGNTVTPTDNTSGQNISLAIGDVPAGQEVVVTLTTHVANTANTNAGDVFDNSASYDYTGNASGPLTSLPSASLTIVEPLLTLTKAADVATAVAGDEITYTVSLTATSSASNSDAFDLVVTDSLPAGLEYVPGSATVLGSSLEPVVTGDPQTLTWNVASMAEGDTGDVVYRVLVRDTVAPGDELINAAQTTWTSLSGINANERDGNDGVGGINDYVTTDTTTVTVPDNTTLAKARVNDTFNAADDNLRVGDRVQYALTIGLQEGTTNNLVLEDVLPVGLVFEDMVSADVFGSAESPVVTAAYIPTPSGQTLTWNLGDVTNPADGDPANDFLVLTYEARVANLDVLAQTPTSQALTNNAALNYSVAGAPATPLTASATSNVLQPLLAITKAADVTSGLAAGDTLTYTVELANSGDAPAYDTVLTDTIPDGLRDAGVTTSSITLVNAGTTLTSFNPTFDPGTGIATWDFDSGVADAYTIPAGETLRVVYTVQADADLGANLTLENSALVSVYYSFDDEAVPANGVATEREDYGPAGPAIATTTTLGAGALQKNITQPTAAIGEQFTYEILVPATPVNIALSNVHVLDDLSASAAVLEFVSARYSMDAGTSWLPMSNVGTATALDLVDQTSGVGIDVPASGQLLVEITVQLADDATNVAGLTFNNTATYNYDGFSGDPTTLQDVSDDMTIVAPTLVMTKSGPATLEDGVAGTFTLSVQNTDLSATAWDITLTDHLPNLASGGMCDVAPIVTDVSVFESNGTTLVNTLVEGTDYSVSFAAGAGAPNPCVFTLVGESANAAVGPEQILVLTYTAELDAGTPANATLTNFAAATEWFSADDTAPVRATFTHTLQDVIEDVADPQDYHTLTTVPPTMVFEKTVAVQVDADGDGQPSPGDTLRYTINVTNPSNVLLQDFSVVDDLGGLNAEPYFLTGSLVVVDAAGGVDNSDANGGTNGQGLLDISGLNLDVQGSAGDSIQLIFDVTLVSAIDSGTVVLNQGQLNFAGSTLQLSDDPAQAGTEDPTPITILSAPQMQVQKVSADITGDATVLSPGDTLRYTITVVNIGNEDAINVLLRDAIPQFTTYVANSTTLNGNAVADPAVGISALESGMQINAPGNTTPGAMDADSAAGADATATITFDVVVDGDALPGTRIVNQGFVTGDGAGGTPLLEQPSDDPATAVEDDPTVDIVGNLPLLDVQKTVAIAAGGDVNANGAPDPGDTLEYTFTVTNTADIPATNVMLVDQIPAGTTYVPGSTMLNGAAEADIGGASPLVSGMLVNSPGEAAGVMAINSSATVTLQVTIDGATAPGTVITNQGTLSSDQLPDELSDQDGIDSNGDQPTEITVGAAQQVSITKSVIVVGGGAALPGSELEYTVQVTNEGLVPATQVVITDDVALLGTDVSYVPNSARLNGGVAGVSVVSDFITANYGATYGDLAPGDSAVLRFRVQLSDTIVSGSSFTNTAVANWNNNTQNDSASVTTQVGAIPGTATLSGFLWHDVNFNNAFDAAETPLVDWQIQAWQNNVLLRTAIAANDGSYSIVGLPETQPGESYELRFVAPGATASTAPLGYTDSVFTDGLQVITDITAAPDSLVANLNLPIDPNGVVYNSITREAIAGATLTMVDASGNAVADTCFDSTAQQGQVTLASGFYKFDLNFNDGSCPSAADYRIVVTPPAGAFTPGESTVIPPLTGEQTAAYDAVVCSADAIGTTVECEAQASASAPGTSVTAGSPLTGYYLNLMFAGATADDRQIFNNHIPLDPELGGAVTITKTASVVNVSRGDFVPYVIRINNSYGNDLSDLAILDSFPAGFKYVKDSARLNDQPVEPDVNGRNLTWRGLNLSASGQHTLKLLFIVGAGVGEGEYINRAQVFQARTTRLALAGATAVSGEAQATVRVVPDPDFDCTDVIGKVYDDANMNGYQDEGEAGLPNVRAVTARGLIVTSDQYGRFHITCAVVPNEMRGSNFILKVDDRSLPSGYRLTTENPLVRRATRGKMIKFNFGAALHRVVRLDVAAPVFKPDTTEMRLQWTSRMPLLMEQLVEKQSILRIAYMAENEDEGLVDDRLKAMKKQIARQWAELGNPYELVIETEVFWRTGAPLKGGSK</sequence>
<name>A0A6N7LUM5_9GAMM</name>
<feature type="compositionally biased region" description="Polar residues" evidence="1">
    <location>
        <begin position="3926"/>
        <end position="3935"/>
    </location>
</feature>
<comment type="caution">
    <text evidence="3">The sequence shown here is derived from an EMBL/GenBank/DDBJ whole genome shotgun (WGS) entry which is preliminary data.</text>
</comment>
<reference evidence="3 4" key="1">
    <citation type="submission" date="2019-10" db="EMBL/GenBank/DDBJ databases">
        <title>Alcanivorax sp.PA15-N-34 draft genome sequence.</title>
        <authorList>
            <person name="Liao X."/>
            <person name="Shao Z."/>
        </authorList>
    </citation>
    <scope>NUCLEOTIDE SEQUENCE [LARGE SCALE GENOMIC DNA]</scope>
    <source>
        <strain evidence="3 4">PA15-N-34</strain>
    </source>
</reference>
<dbReference type="Gene3D" id="2.60.40.10">
    <property type="entry name" value="Immunoglobulins"/>
    <property type="match status" value="1"/>
</dbReference>
<accession>A0A6N7LUM5</accession>
<feature type="domain" description="DUF11" evidence="2">
    <location>
        <begin position="1765"/>
        <end position="1896"/>
    </location>
</feature>
<dbReference type="NCBIfam" id="TIGR01451">
    <property type="entry name" value="B_ant_repeat"/>
    <property type="match status" value="10"/>
</dbReference>
<dbReference type="PANTHER" id="PTHR34819">
    <property type="entry name" value="LARGE CYSTEINE-RICH PERIPLASMIC PROTEIN OMCB"/>
    <property type="match status" value="1"/>
</dbReference>
<feature type="domain" description="DUF11" evidence="2">
    <location>
        <begin position="1461"/>
        <end position="1582"/>
    </location>
</feature>
<feature type="domain" description="DUF11" evidence="2">
    <location>
        <begin position="2091"/>
        <end position="2184"/>
    </location>
</feature>
<feature type="domain" description="DUF11" evidence="2">
    <location>
        <begin position="3656"/>
        <end position="3760"/>
    </location>
</feature>
<dbReference type="Proteomes" id="UP000469421">
    <property type="component" value="Unassembled WGS sequence"/>
</dbReference>
<evidence type="ECO:0000313" key="3">
    <source>
        <dbReference type="EMBL" id="MQX51810.1"/>
    </source>
</evidence>
<dbReference type="EMBL" id="WIRE01000001">
    <property type="protein sequence ID" value="MQX51810.1"/>
    <property type="molecule type" value="Genomic_DNA"/>
</dbReference>
<protein>
    <submittedName>
        <fullName evidence="3">DUF11 domain-containing protein</fullName>
    </submittedName>
</protein>
<feature type="domain" description="DUF11" evidence="2">
    <location>
        <begin position="3826"/>
        <end position="3940"/>
    </location>
</feature>
<gene>
    <name evidence="3" type="ORF">GFN93_01025</name>
</gene>
<feature type="domain" description="DUF11" evidence="2">
    <location>
        <begin position="2699"/>
        <end position="2810"/>
    </location>
</feature>
<organism evidence="3 4">
    <name type="scientific">Alcanivorax sediminis</name>
    <dbReference type="NCBI Taxonomy" id="2663008"/>
    <lineage>
        <taxon>Bacteria</taxon>
        <taxon>Pseudomonadati</taxon>
        <taxon>Pseudomonadota</taxon>
        <taxon>Gammaproteobacteria</taxon>
        <taxon>Oceanospirillales</taxon>
        <taxon>Alcanivoracaceae</taxon>
        <taxon>Alcanivorax</taxon>
    </lineage>
</organism>
<dbReference type="InterPro" id="IPR051172">
    <property type="entry name" value="Chlamydia_OmcB"/>
</dbReference>
<dbReference type="InterPro" id="IPR001434">
    <property type="entry name" value="OmcB-like_DUF11"/>
</dbReference>
<dbReference type="NCBIfam" id="TIGR04226">
    <property type="entry name" value="RrgB_K2N_iso_D2"/>
    <property type="match status" value="6"/>
</dbReference>
<dbReference type="Pfam" id="PF01345">
    <property type="entry name" value="DUF11"/>
    <property type="match status" value="8"/>
</dbReference>
<feature type="region of interest" description="Disordered" evidence="1">
    <location>
        <begin position="3926"/>
        <end position="3952"/>
    </location>
</feature>
<dbReference type="InterPro" id="IPR013783">
    <property type="entry name" value="Ig-like_fold"/>
</dbReference>
<feature type="domain" description="DUF11" evidence="2">
    <location>
        <begin position="4380"/>
        <end position="4484"/>
    </location>
</feature>